<feature type="domain" description="CMP/dCMP-type deaminase" evidence="17">
    <location>
        <begin position="1"/>
        <end position="117"/>
    </location>
</feature>
<feature type="binding site" evidence="15">
    <location>
        <position position="178"/>
    </location>
    <ligand>
        <name>substrate</name>
    </ligand>
</feature>
<keyword evidence="10 13" id="KW-0521">NADP</keyword>
<feature type="binding site" evidence="15">
    <location>
        <position position="201"/>
    </location>
    <ligand>
        <name>substrate</name>
    </ligand>
</feature>
<evidence type="ECO:0000256" key="5">
    <source>
        <dbReference type="ARBA" id="ARBA00007417"/>
    </source>
</evidence>
<evidence type="ECO:0000256" key="4">
    <source>
        <dbReference type="ARBA" id="ARBA00005259"/>
    </source>
</evidence>
<dbReference type="Pfam" id="PF01872">
    <property type="entry name" value="RibD_C"/>
    <property type="match status" value="1"/>
</dbReference>
<keyword evidence="11 13" id="KW-0560">Oxidoreductase</keyword>
<keyword evidence="6 13" id="KW-0686">Riboflavin biosynthesis</keyword>
<feature type="binding site" evidence="15">
    <location>
        <position position="190"/>
    </location>
    <ligand>
        <name>NADP(+)</name>
        <dbReference type="ChEBI" id="CHEBI:58349"/>
    </ligand>
</feature>
<dbReference type="InterPro" id="IPR050765">
    <property type="entry name" value="Riboflavin_Biosynth_HTPR"/>
</dbReference>
<comment type="catalytic activity">
    <reaction evidence="13">
        <text>5-amino-6-(5-phospho-D-ribitylamino)uracil + NADP(+) = 5-amino-6-(5-phospho-D-ribosylamino)uracil + NADPH + H(+)</text>
        <dbReference type="Rhea" id="RHEA:17845"/>
        <dbReference type="ChEBI" id="CHEBI:15378"/>
        <dbReference type="ChEBI" id="CHEBI:57783"/>
        <dbReference type="ChEBI" id="CHEBI:58349"/>
        <dbReference type="ChEBI" id="CHEBI:58421"/>
        <dbReference type="ChEBI" id="CHEBI:58453"/>
        <dbReference type="EC" id="1.1.1.193"/>
    </reaction>
</comment>
<dbReference type="PANTHER" id="PTHR38011:SF7">
    <property type="entry name" value="2,5-DIAMINO-6-RIBOSYLAMINO-4(3H)-PYRIMIDINONE 5'-PHOSPHATE REDUCTASE"/>
    <property type="match status" value="1"/>
</dbReference>
<sequence>MGQALDLARQGEGRTRPNPAVGAVIVREGVVVGRGFHPRAGEPHAEIFALRQAGPLARGSDLYVTLEPCSHYGRTGPCADAIIEAGVARVFIGTQDPNPRVAGNGIRKLQAAGVTVQVGVLEKTCRRIIAPFAKHVVTGLPFVILKSAMTLDGKTATCTGHSRWVSNAASRQEVHRLRDRIDGIMVGIGTVHKDDPRLTTRLSDGGRDPDRIVVDSRLRIAEDAAILHLASPARTLIATTVHAAAGKASRLRALGAEVLILPSIDGRVDLRALLKMLGEQGMQSILLEGGAELNGAFWRAGLVDRVMMFIAPRIVGGDDGKSVFGGPGVELMSDAPVLEDVRISRFGDDVLIEGEVKSSCSPV</sequence>
<dbReference type="KEGG" id="pace:A6070_05965"/>
<dbReference type="PROSITE" id="PS00903">
    <property type="entry name" value="CYT_DCMP_DEAMINASES_1"/>
    <property type="match status" value="1"/>
</dbReference>
<feature type="binding site" evidence="16">
    <location>
        <position position="69"/>
    </location>
    <ligand>
        <name>Zn(2+)</name>
        <dbReference type="ChEBI" id="CHEBI:29105"/>
        <note>catalytic</note>
    </ligand>
</feature>
<evidence type="ECO:0000256" key="10">
    <source>
        <dbReference type="ARBA" id="ARBA00022857"/>
    </source>
</evidence>
<dbReference type="Pfam" id="PF00383">
    <property type="entry name" value="dCMP_cyt_deam_1"/>
    <property type="match status" value="1"/>
</dbReference>
<feature type="binding site" evidence="15">
    <location>
        <begin position="290"/>
        <end position="296"/>
    </location>
    <ligand>
        <name>NADP(+)</name>
        <dbReference type="ChEBI" id="CHEBI:58349"/>
    </ligand>
</feature>
<dbReference type="InterPro" id="IPR024072">
    <property type="entry name" value="DHFR-like_dom_sf"/>
</dbReference>
<evidence type="ECO:0000256" key="7">
    <source>
        <dbReference type="ARBA" id="ARBA00022723"/>
    </source>
</evidence>
<dbReference type="PANTHER" id="PTHR38011">
    <property type="entry name" value="DIHYDROFOLATE REDUCTASE FAMILY PROTEIN (AFU_ORTHOLOGUE AFUA_8G06820)"/>
    <property type="match status" value="1"/>
</dbReference>
<dbReference type="InterPro" id="IPR011549">
    <property type="entry name" value="RibD_C"/>
</dbReference>
<evidence type="ECO:0000313" key="18">
    <source>
        <dbReference type="EMBL" id="APG26335.1"/>
    </source>
</evidence>
<dbReference type="EC" id="1.1.1.193" evidence="13"/>
<feature type="binding site" evidence="16">
    <location>
        <position position="78"/>
    </location>
    <ligand>
        <name>Zn(2+)</name>
        <dbReference type="ChEBI" id="CHEBI:29105"/>
        <note>catalytic</note>
    </ligand>
</feature>
<evidence type="ECO:0000256" key="2">
    <source>
        <dbReference type="ARBA" id="ARBA00004882"/>
    </source>
</evidence>
<dbReference type="InterPro" id="IPR004794">
    <property type="entry name" value="Eubact_RibD"/>
</dbReference>
<feature type="binding site" evidence="15">
    <location>
        <position position="198"/>
    </location>
    <ligand>
        <name>substrate</name>
    </ligand>
</feature>
<organism evidence="18 19">
    <name type="scientific">Syntrophotalea acetylenica</name>
    <name type="common">Pelobacter acetylenicus</name>
    <dbReference type="NCBI Taxonomy" id="29542"/>
    <lineage>
        <taxon>Bacteria</taxon>
        <taxon>Pseudomonadati</taxon>
        <taxon>Thermodesulfobacteriota</taxon>
        <taxon>Desulfuromonadia</taxon>
        <taxon>Desulfuromonadales</taxon>
        <taxon>Syntrophotaleaceae</taxon>
        <taxon>Syntrophotalea</taxon>
    </lineage>
</organism>
<dbReference type="InterPro" id="IPR016192">
    <property type="entry name" value="APOBEC/CMP_deaminase_Zn-bd"/>
</dbReference>
<dbReference type="NCBIfam" id="TIGR00326">
    <property type="entry name" value="eubact_ribD"/>
    <property type="match status" value="1"/>
</dbReference>
<feature type="binding site" evidence="16">
    <location>
        <position position="44"/>
    </location>
    <ligand>
        <name>Zn(2+)</name>
        <dbReference type="ChEBI" id="CHEBI:29105"/>
        <note>catalytic</note>
    </ligand>
</feature>
<dbReference type="CDD" id="cd01284">
    <property type="entry name" value="Riboflavin_deaminase-reductase"/>
    <property type="match status" value="1"/>
</dbReference>
<dbReference type="InterPro" id="IPR002734">
    <property type="entry name" value="RibDG_C"/>
</dbReference>
<keyword evidence="19" id="KW-1185">Reference proteome</keyword>
<evidence type="ECO:0000256" key="14">
    <source>
        <dbReference type="PIRSR" id="PIRSR006769-1"/>
    </source>
</evidence>
<gene>
    <name evidence="18" type="ORF">A7E75_11930</name>
</gene>
<accession>A0A1L3GKC6</accession>
<keyword evidence="9 13" id="KW-0862">Zinc</keyword>
<dbReference type="GO" id="GO:0008703">
    <property type="term" value="F:5-amino-6-(5-phosphoribosylamino)uracil reductase activity"/>
    <property type="evidence" value="ECO:0007669"/>
    <property type="project" value="UniProtKB-EC"/>
</dbReference>
<evidence type="ECO:0000256" key="11">
    <source>
        <dbReference type="ARBA" id="ARBA00023002"/>
    </source>
</evidence>
<comment type="pathway">
    <text evidence="2 13">Cofactor biosynthesis; riboflavin biosynthesis; 5-amino-6-(D-ribitylamino)uracil from GTP: step 2/4.</text>
</comment>
<feature type="binding site" evidence="15">
    <location>
        <position position="162"/>
    </location>
    <ligand>
        <name>substrate</name>
    </ligand>
</feature>
<keyword evidence="7 13" id="KW-0479">Metal-binding</keyword>
<dbReference type="GO" id="GO:0009231">
    <property type="term" value="P:riboflavin biosynthetic process"/>
    <property type="evidence" value="ECO:0007669"/>
    <property type="project" value="UniProtKB-UniPathway"/>
</dbReference>
<dbReference type="EC" id="3.5.4.26" evidence="13"/>
<dbReference type="GO" id="GO:0008835">
    <property type="term" value="F:diaminohydroxyphosphoribosylaminopyrimidine deaminase activity"/>
    <property type="evidence" value="ECO:0007669"/>
    <property type="project" value="UniProtKB-EC"/>
</dbReference>
<comment type="cofactor">
    <cofactor evidence="13 16">
        <name>Zn(2+)</name>
        <dbReference type="ChEBI" id="CHEBI:29105"/>
    </cofactor>
    <text evidence="13 16">Binds 1 zinc ion.</text>
</comment>
<protein>
    <recommendedName>
        <fullName evidence="13">Riboflavin biosynthesis protein RibD</fullName>
    </recommendedName>
    <domain>
        <recommendedName>
            <fullName evidence="13">Diaminohydroxyphosphoribosylaminopyrimidine deaminase</fullName>
            <shortName evidence="13">DRAP deaminase</shortName>
            <ecNumber evidence="13">3.5.4.26</ecNumber>
        </recommendedName>
        <alternativeName>
            <fullName evidence="13">Riboflavin-specific deaminase</fullName>
        </alternativeName>
    </domain>
    <domain>
        <recommendedName>
            <fullName evidence="13">5-amino-6-(5-phosphoribosylamino)uracil reductase</fullName>
            <ecNumber evidence="13">1.1.1.193</ecNumber>
        </recommendedName>
        <alternativeName>
            <fullName evidence="13">HTP reductase</fullName>
        </alternativeName>
    </domain>
</protein>
<evidence type="ECO:0000256" key="12">
    <source>
        <dbReference type="ARBA" id="ARBA00023268"/>
    </source>
</evidence>
<feature type="binding site" evidence="15">
    <location>
        <position position="164"/>
    </location>
    <ligand>
        <name>NADP(+)</name>
        <dbReference type="ChEBI" id="CHEBI:58349"/>
    </ligand>
</feature>
<dbReference type="InterPro" id="IPR016193">
    <property type="entry name" value="Cytidine_deaminase-like"/>
</dbReference>
<evidence type="ECO:0000256" key="1">
    <source>
        <dbReference type="ARBA" id="ARBA00002151"/>
    </source>
</evidence>
<dbReference type="NCBIfam" id="TIGR00227">
    <property type="entry name" value="ribD_Cterm"/>
    <property type="match status" value="1"/>
</dbReference>
<comment type="similarity">
    <text evidence="4 13">In the N-terminal section; belongs to the cytidine and deoxycytidylate deaminase family.</text>
</comment>
<dbReference type="Proteomes" id="UP000182264">
    <property type="component" value="Chromosome"/>
</dbReference>
<dbReference type="PIRSF" id="PIRSF006769">
    <property type="entry name" value="RibD"/>
    <property type="match status" value="1"/>
</dbReference>
<evidence type="ECO:0000256" key="15">
    <source>
        <dbReference type="PIRSR" id="PIRSR006769-2"/>
    </source>
</evidence>
<dbReference type="AlphaFoldDB" id="A0A1L3GKC6"/>
<dbReference type="OrthoDB" id="9800865at2"/>
<dbReference type="FunFam" id="3.40.140.10:FF:000025">
    <property type="entry name" value="Riboflavin biosynthesis protein RibD"/>
    <property type="match status" value="1"/>
</dbReference>
<proteinExistence type="inferred from homology"/>
<dbReference type="EMBL" id="CP015518">
    <property type="protein sequence ID" value="APG26335.1"/>
    <property type="molecule type" value="Genomic_DNA"/>
</dbReference>
<dbReference type="GO" id="GO:0050661">
    <property type="term" value="F:NADP binding"/>
    <property type="evidence" value="ECO:0007669"/>
    <property type="project" value="InterPro"/>
</dbReference>
<evidence type="ECO:0000256" key="3">
    <source>
        <dbReference type="ARBA" id="ARBA00004910"/>
    </source>
</evidence>
<dbReference type="InterPro" id="IPR002125">
    <property type="entry name" value="CMP_dCMP_dom"/>
</dbReference>
<dbReference type="RefSeq" id="WP_072288162.1">
    <property type="nucleotide sequence ID" value="NZ_CP015455.1"/>
</dbReference>
<feature type="binding site" evidence="15">
    <location>
        <position position="148"/>
    </location>
    <ligand>
        <name>NADP(+)</name>
        <dbReference type="ChEBI" id="CHEBI:58349"/>
    </ligand>
</feature>
<dbReference type="UniPathway" id="UPA00275">
    <property type="reaction ID" value="UER00401"/>
</dbReference>
<evidence type="ECO:0000256" key="9">
    <source>
        <dbReference type="ARBA" id="ARBA00022833"/>
    </source>
</evidence>
<dbReference type="PROSITE" id="PS51747">
    <property type="entry name" value="CYT_DCMP_DEAMINASES_2"/>
    <property type="match status" value="1"/>
</dbReference>
<feature type="binding site" evidence="15">
    <location>
        <position position="288"/>
    </location>
    <ligand>
        <name>substrate</name>
    </ligand>
</feature>
<keyword evidence="12" id="KW-0511">Multifunctional enzyme</keyword>
<keyword evidence="8 13" id="KW-0378">Hydrolase</keyword>
<dbReference type="SUPFAM" id="SSF53597">
    <property type="entry name" value="Dihydrofolate reductase-like"/>
    <property type="match status" value="1"/>
</dbReference>
<evidence type="ECO:0000256" key="13">
    <source>
        <dbReference type="PIRNR" id="PIRNR006769"/>
    </source>
</evidence>
<dbReference type="STRING" id="29542.A6070_05965"/>
<evidence type="ECO:0000313" key="19">
    <source>
        <dbReference type="Proteomes" id="UP000182264"/>
    </source>
</evidence>
<comment type="function">
    <text evidence="1 13">Converts 2,5-diamino-6-(ribosylamino)-4(3h)-pyrimidinone 5'-phosphate into 5-amino-6-(ribosylamino)-2,4(1h,3h)-pyrimidinedione 5'-phosphate.</text>
</comment>
<dbReference type="SUPFAM" id="SSF53927">
    <property type="entry name" value="Cytidine deaminase-like"/>
    <property type="match status" value="1"/>
</dbReference>
<feature type="active site" description="Proton donor" evidence="14">
    <location>
        <position position="46"/>
    </location>
</feature>
<evidence type="ECO:0000259" key="17">
    <source>
        <dbReference type="PROSITE" id="PS51747"/>
    </source>
</evidence>
<evidence type="ECO:0000256" key="6">
    <source>
        <dbReference type="ARBA" id="ARBA00022619"/>
    </source>
</evidence>
<comment type="catalytic activity">
    <reaction evidence="13">
        <text>2,5-diamino-6-hydroxy-4-(5-phosphoribosylamino)-pyrimidine + H2O + H(+) = 5-amino-6-(5-phospho-D-ribosylamino)uracil + NH4(+)</text>
        <dbReference type="Rhea" id="RHEA:21868"/>
        <dbReference type="ChEBI" id="CHEBI:15377"/>
        <dbReference type="ChEBI" id="CHEBI:15378"/>
        <dbReference type="ChEBI" id="CHEBI:28938"/>
        <dbReference type="ChEBI" id="CHEBI:58453"/>
        <dbReference type="ChEBI" id="CHEBI:58614"/>
        <dbReference type="EC" id="3.5.4.26"/>
    </reaction>
</comment>
<evidence type="ECO:0000256" key="16">
    <source>
        <dbReference type="PIRSR" id="PIRSR006769-3"/>
    </source>
</evidence>
<comment type="similarity">
    <text evidence="5 13">In the C-terminal section; belongs to the HTP reductase family.</text>
</comment>
<name>A0A1L3GKC6_SYNAC</name>
<reference evidence="18 19" key="1">
    <citation type="journal article" date="2017" name="Genome Announc.">
        <title>Complete Genome Sequences of Two Acetylene-Fermenting Pelobacter acetylenicus Strains.</title>
        <authorList>
            <person name="Sutton J.M."/>
            <person name="Baesman S.M."/>
            <person name="Fierst J.L."/>
            <person name="Poret-Peterson A.T."/>
            <person name="Oremland R.S."/>
            <person name="Dunlap D.S."/>
            <person name="Akob D.M."/>
        </authorList>
    </citation>
    <scope>NUCLEOTIDE SEQUENCE [LARGE SCALE GENOMIC DNA]</scope>
    <source>
        <strain evidence="18 19">DSM 3247</strain>
    </source>
</reference>
<comment type="pathway">
    <text evidence="3 13">Cofactor biosynthesis; riboflavin biosynthesis; 5-amino-6-(D-ribitylamino)uracil from GTP: step 3/4.</text>
</comment>
<evidence type="ECO:0000256" key="8">
    <source>
        <dbReference type="ARBA" id="ARBA00022801"/>
    </source>
</evidence>
<feature type="binding site" evidence="15">
    <location>
        <position position="216"/>
    </location>
    <ligand>
        <name>NADP(+)</name>
        <dbReference type="ChEBI" id="CHEBI:58349"/>
    </ligand>
</feature>
<feature type="binding site" evidence="15">
    <location>
        <position position="194"/>
    </location>
    <ligand>
        <name>NADP(+)</name>
        <dbReference type="ChEBI" id="CHEBI:58349"/>
    </ligand>
</feature>
<dbReference type="Gene3D" id="3.40.430.10">
    <property type="entry name" value="Dihydrofolate Reductase, subunit A"/>
    <property type="match status" value="1"/>
</dbReference>
<dbReference type="Gene3D" id="3.40.140.10">
    <property type="entry name" value="Cytidine Deaminase, domain 2"/>
    <property type="match status" value="1"/>
</dbReference>
<dbReference type="GO" id="GO:0008270">
    <property type="term" value="F:zinc ion binding"/>
    <property type="evidence" value="ECO:0007669"/>
    <property type="project" value="InterPro"/>
</dbReference>